<proteinExistence type="predicted"/>
<dbReference type="EMBL" id="QHCT01000001">
    <property type="protein sequence ID" value="RHX92722.1"/>
    <property type="molecule type" value="Genomic_DNA"/>
</dbReference>
<reference evidence="2" key="1">
    <citation type="submission" date="2018-05" db="EMBL/GenBank/DDBJ databases">
        <title>Leptospira yasudae sp. nov. and Leptospira stimsonii sp. nov., two pathogenic species of the genus Leptospira isolated from environmental sources.</title>
        <authorList>
            <person name="Casanovas-Massana A."/>
            <person name="Hamond C."/>
            <person name="Santos L.A."/>
            <person name="Hacker K.P."/>
            <person name="Balassiano I."/>
            <person name="Medeiros M.A."/>
            <person name="Reis M.G."/>
            <person name="Ko A.I."/>
            <person name="Wunder E.A."/>
        </authorList>
    </citation>
    <scope>NUCLEOTIDE SEQUENCE [LARGE SCALE GENOMIC DNA]</scope>
    <source>
        <strain evidence="2">Yale</strain>
    </source>
</reference>
<dbReference type="OrthoDB" id="318816at2"/>
<comment type="caution">
    <text evidence="1">The sequence shown here is derived from an EMBL/GenBank/DDBJ whole genome shotgun (WGS) entry which is preliminary data.</text>
</comment>
<evidence type="ECO:0008006" key="3">
    <source>
        <dbReference type="Google" id="ProtNLM"/>
    </source>
</evidence>
<organism evidence="1 2">
    <name type="scientific">Leptospira stimsonii</name>
    <dbReference type="NCBI Taxonomy" id="2202203"/>
    <lineage>
        <taxon>Bacteria</taxon>
        <taxon>Pseudomonadati</taxon>
        <taxon>Spirochaetota</taxon>
        <taxon>Spirochaetia</taxon>
        <taxon>Leptospirales</taxon>
        <taxon>Leptospiraceae</taxon>
        <taxon>Leptospira</taxon>
    </lineage>
</organism>
<protein>
    <recommendedName>
        <fullName evidence="3">Alpha/beta hydrolase</fullName>
    </recommendedName>
</protein>
<dbReference type="InterPro" id="IPR029058">
    <property type="entry name" value="AB_hydrolase_fold"/>
</dbReference>
<dbReference type="Gene3D" id="3.40.50.1820">
    <property type="entry name" value="alpha/beta hydrolase"/>
    <property type="match status" value="1"/>
</dbReference>
<sequence length="374" mass="42304">MQNVAIIGILILFSLFCQQTQKSYRGQGMLVGKERELTVDSDAAVKLLQSSEAELRIPSLKELSSLVKRYSSDYATIFLLRAIYSNKFQERSQKLYLNFAETLKTTGLSKRDLVRLGKFQFLFVPGLAYRLDTSTGADFARQREWFEKRGIKTVLIETDEFGLAKDNALIIRKYLATHSDKRKIILVSASKGSLDVLAYLNEIASPEETARIHAWVNIGGINRGTLLADEFTKFPKSLLAKILLGFRGRSTELVKDLQRKQGPIESGKYFFPDTIKVIHFQGVLLESQVNDRIRSRYKILKPFGPNDGLTLTIDSITPDGIVITEIGLDHYFQDPEIENKTAALALLAADNKNIYNDLKIFNNQNILIKNTIEE</sequence>
<accession>A0A396ZAU5</accession>
<evidence type="ECO:0000313" key="2">
    <source>
        <dbReference type="Proteomes" id="UP000265798"/>
    </source>
</evidence>
<dbReference type="AlphaFoldDB" id="A0A396ZAU5"/>
<name>A0A396ZAU5_9LEPT</name>
<dbReference type="RefSeq" id="WP_118967550.1">
    <property type="nucleotide sequence ID" value="NZ_QHCT01000001.1"/>
</dbReference>
<evidence type="ECO:0000313" key="1">
    <source>
        <dbReference type="EMBL" id="RHX92722.1"/>
    </source>
</evidence>
<dbReference type="Proteomes" id="UP000265798">
    <property type="component" value="Unassembled WGS sequence"/>
</dbReference>
<dbReference type="SUPFAM" id="SSF53474">
    <property type="entry name" value="alpha/beta-Hydrolases"/>
    <property type="match status" value="1"/>
</dbReference>
<gene>
    <name evidence="1" type="ORF">DLM75_05985</name>
</gene>